<evidence type="ECO:0000256" key="1">
    <source>
        <dbReference type="ARBA" id="ARBA00022490"/>
    </source>
</evidence>
<dbReference type="CDD" id="cd21155">
    <property type="entry name" value="PUA_MCTS-1-like"/>
    <property type="match status" value="1"/>
</dbReference>
<dbReference type="EMBL" id="BAAFST010000020">
    <property type="protein sequence ID" value="GAB1302734.1"/>
    <property type="molecule type" value="Genomic_DNA"/>
</dbReference>
<evidence type="ECO:0000259" key="2">
    <source>
        <dbReference type="Pfam" id="PF17832"/>
    </source>
</evidence>
<dbReference type="InterPro" id="IPR041366">
    <property type="entry name" value="Pre-PUA"/>
</dbReference>
<organism evidence="3 4">
    <name type="scientific">Apodemus speciosus</name>
    <name type="common">Large Japanese field mouse</name>
    <dbReference type="NCBI Taxonomy" id="105296"/>
    <lineage>
        <taxon>Eukaryota</taxon>
        <taxon>Metazoa</taxon>
        <taxon>Chordata</taxon>
        <taxon>Craniata</taxon>
        <taxon>Vertebrata</taxon>
        <taxon>Euteleostomi</taxon>
        <taxon>Mammalia</taxon>
        <taxon>Eutheria</taxon>
        <taxon>Euarchontoglires</taxon>
        <taxon>Glires</taxon>
        <taxon>Rodentia</taxon>
        <taxon>Myomorpha</taxon>
        <taxon>Muroidea</taxon>
        <taxon>Muridae</taxon>
        <taxon>Murinae</taxon>
        <taxon>Apodemus</taxon>
    </lineage>
</organism>
<keyword evidence="1" id="KW-0963">Cytoplasm</keyword>
<accession>A0ABQ0FU06</accession>
<dbReference type="PROSITE" id="PS50890">
    <property type="entry name" value="PUA"/>
    <property type="match status" value="1"/>
</dbReference>
<sequence length="328" mass="36763">MLQLERIALSLLPSEVPPFRLPPLETKLFLKRSRQKRQRAVERSGSSQISLRAVKWIVFSPSGLTTAAPTVSAGLPRAGPFLIQFPSHSGPFPFVAPFTLDHVQELFDEKENVSNCIQLKTSVIKGIKNQLLEQFPGIEPWLNQIMPKKDPVKIVRCHEHIEILTVNGELLFFRQREGPFYPTLRLLHKYPFILPHQQVDKGAIKFVLSGANIMCPGLTSPGAKLYPAAVDTIVEFLSIRTGVRDRAVICLRLGNEIVIGGNKEITMGLKNEYFGMCSKAIMAEGKQHALCVGVMKMSAEDIEKVNKGIGIENIHYLNDGLWHMKTYK</sequence>
<dbReference type="Proteomes" id="UP001623349">
    <property type="component" value="Unassembled WGS sequence"/>
</dbReference>
<gene>
    <name evidence="3" type="ORF">APTSU1_001797300</name>
</gene>
<comment type="caution">
    <text evidence="3">The sequence shown here is derived from an EMBL/GenBank/DDBJ whole genome shotgun (WGS) entry which is preliminary data.</text>
</comment>
<proteinExistence type="predicted"/>
<name>A0ABQ0FU06_APOSI</name>
<dbReference type="NCBIfam" id="TIGR00451">
    <property type="entry name" value="unchar_dom_2"/>
    <property type="match status" value="2"/>
</dbReference>
<dbReference type="Pfam" id="PF17832">
    <property type="entry name" value="Pre-PUA"/>
    <property type="match status" value="1"/>
</dbReference>
<dbReference type="PANTHER" id="PTHR22798">
    <property type="entry name" value="MCT-1 PROTEIN"/>
    <property type="match status" value="1"/>
</dbReference>
<protein>
    <submittedName>
        <fullName evidence="3">Malignant T-cell-amplified sequence 1</fullName>
    </submittedName>
</protein>
<dbReference type="Gene3D" id="3.10.400.20">
    <property type="match status" value="1"/>
</dbReference>
<evidence type="ECO:0000313" key="3">
    <source>
        <dbReference type="EMBL" id="GAB1302734.1"/>
    </source>
</evidence>
<evidence type="ECO:0000313" key="4">
    <source>
        <dbReference type="Proteomes" id="UP001623349"/>
    </source>
</evidence>
<dbReference type="InterPro" id="IPR016437">
    <property type="entry name" value="MCT-1/Tma20"/>
</dbReference>
<dbReference type="InterPro" id="IPR004521">
    <property type="entry name" value="Uncharacterised_CHP00451"/>
</dbReference>
<dbReference type="CDD" id="cd11609">
    <property type="entry name" value="MCT1_N"/>
    <property type="match status" value="1"/>
</dbReference>
<feature type="domain" description="Pre-PUA" evidence="2">
    <location>
        <begin position="107"/>
        <end position="191"/>
    </location>
</feature>
<dbReference type="SUPFAM" id="SSF88697">
    <property type="entry name" value="PUA domain-like"/>
    <property type="match status" value="1"/>
</dbReference>
<dbReference type="PANTHER" id="PTHR22798:SF10">
    <property type="entry name" value="MALIGNANT T-CELL-AMPLIFIED SEQUENCE 1"/>
    <property type="match status" value="1"/>
</dbReference>
<reference evidence="3 4" key="1">
    <citation type="submission" date="2024-08" db="EMBL/GenBank/DDBJ databases">
        <title>The draft genome of Apodemus speciosus.</title>
        <authorList>
            <person name="Nabeshima K."/>
            <person name="Suzuki S."/>
            <person name="Onuma M."/>
        </authorList>
    </citation>
    <scope>NUCLEOTIDE SEQUENCE [LARGE SCALE GENOMIC DNA]</scope>
    <source>
        <strain evidence="3">IB14-021</strain>
    </source>
</reference>
<dbReference type="InterPro" id="IPR015947">
    <property type="entry name" value="PUA-like_sf"/>
</dbReference>
<keyword evidence="4" id="KW-1185">Reference proteome</keyword>